<keyword evidence="4" id="KW-0812">Transmembrane</keyword>
<evidence type="ECO:0000256" key="2">
    <source>
        <dbReference type="PROSITE-ProRule" id="PRU00124"/>
    </source>
</evidence>
<dbReference type="PANTHER" id="PTHR47537">
    <property type="entry name" value="CUBILIN"/>
    <property type="match status" value="1"/>
</dbReference>
<dbReference type="FunFam" id="2.60.120.290:FF:000005">
    <property type="entry name" value="Procollagen C-endopeptidase enhancer 1"/>
    <property type="match status" value="1"/>
</dbReference>
<dbReference type="GO" id="GO:0045202">
    <property type="term" value="C:synapse"/>
    <property type="evidence" value="ECO:0007669"/>
    <property type="project" value="EnsemblMetazoa"/>
</dbReference>
<keyword evidence="7" id="KW-1185">Reference proteome</keyword>
<dbReference type="InterPro" id="IPR053207">
    <property type="entry name" value="Non-NMDA_GluR_Accessory"/>
</dbReference>
<dbReference type="Proteomes" id="UP000005239">
    <property type="component" value="Unassembled WGS sequence"/>
</dbReference>
<dbReference type="PROSITE" id="PS50068">
    <property type="entry name" value="LDLRA_2"/>
    <property type="match status" value="1"/>
</dbReference>
<feature type="region of interest" description="Disordered" evidence="3">
    <location>
        <begin position="773"/>
        <end position="807"/>
    </location>
</feature>
<dbReference type="Gene3D" id="2.60.120.290">
    <property type="entry name" value="Spermadhesin, CUB domain"/>
    <property type="match status" value="5"/>
</dbReference>
<dbReference type="SUPFAM" id="SSF49854">
    <property type="entry name" value="Spermadhesin, CUB domain"/>
    <property type="match status" value="4"/>
</dbReference>
<evidence type="ECO:0000256" key="1">
    <source>
        <dbReference type="ARBA" id="ARBA00023157"/>
    </source>
</evidence>
<protein>
    <recommendedName>
        <fullName evidence="5">CUB domain-containing protein</fullName>
    </recommendedName>
</protein>
<proteinExistence type="predicted"/>
<keyword evidence="4" id="KW-0472">Membrane</keyword>
<sequence length="988" mass="111516">MERQEKKKRQARKLRRDFTDHKRANLYPFQCIYTFVAGEGARVKLDFEQFQLAGTSENCEAEYVDIYSELERADENLLFARLGGRYCGSVSPHVRISLHNILVLVFHSRVGDASVPKLRFKGNYSFIPEARYIPGIAHPPGSKCSFIIDSSQRKRGTIYSPTYPGTYPKNFHCSYLLKGKQGQRIRLMFRDFDIYFGGEHCPYDSVTVYDGDSTSSPIIKKVCGLQQRMEQFSVGPELLIHFNATDPPKADPRGYVIEYEFSSRFVDVNTLLGGESTVFNYRERGVTHMRGTECNVRVESNRETTHYIHSPKYPDLYPANTTCTYILDGLQGDQNLEKVILTFEEFAVISELSSHVSIDSAMDDTDPDFITCPNAYVGIAINDGNMKATLSSTDESNFDHTLPTTRRSFGTTEKLSVDGKHPLGFKAKIDFKTDFGIPGEPVADSNVCNFRFRSKTGFFNSPRYPANYPLDTNCTYEIIGQEGQMILIHFEQFALEPDDKSCKDFLEIHDIFHDEGGAEDTRLQARYCSNAVPGPRFSAFGSHHMRVFFSSNSAGTGNGFKLLYEMRAALKEEIPGDDGMLIDPRHCGNTTTATDEMTPGYQILLTLLKLDVEGSMKDGVINCQKAVIRVQRENEEQVELCGQSKEMFKPMLSYNGSIRLSFITAPDKVNGLSGFMFSWTETRVAKDYSECASDSQYLCTYSKLCISAALRCNSNFDCGEDDDTDEGLHCQTKAGDSNWIITSAFVFSGCIFLFIIFVLFYLFKKKLEKKKRRRRRRNNRAVMSTSTRSRSRQPYRGAGHKPPVAGERETIAFDYAPQTAKPKLSKQSASQLGVKPTETNPGRRRDVALRAPRRDGHSPADEADEDDRRHHLLWLTLAGQDGSTVDALQLATDFGRSCADQDKVIKMIKVFFQDSYLNGSRAIGLVFFPNHSRNGWRKISAPLVPDRTVDGVARRLSKTKPGVCWILLCARVLHTRKSNLSVRYEPGF</sequence>
<feature type="domain" description="CUB" evidence="5">
    <location>
        <begin position="448"/>
        <end position="567"/>
    </location>
</feature>
<gene>
    <name evidence="6" type="primary">WBGene00090807</name>
</gene>
<evidence type="ECO:0000313" key="7">
    <source>
        <dbReference type="Proteomes" id="UP000005239"/>
    </source>
</evidence>
<feature type="region of interest" description="Disordered" evidence="3">
    <location>
        <begin position="820"/>
        <end position="865"/>
    </location>
</feature>
<organism evidence="6 7">
    <name type="scientific">Pristionchus pacificus</name>
    <name type="common">Parasitic nematode worm</name>
    <dbReference type="NCBI Taxonomy" id="54126"/>
    <lineage>
        <taxon>Eukaryota</taxon>
        <taxon>Metazoa</taxon>
        <taxon>Ecdysozoa</taxon>
        <taxon>Nematoda</taxon>
        <taxon>Chromadorea</taxon>
        <taxon>Rhabditida</taxon>
        <taxon>Rhabditina</taxon>
        <taxon>Diplogasteromorpha</taxon>
        <taxon>Diplogasteroidea</taxon>
        <taxon>Neodiplogasteridae</taxon>
        <taxon>Pristionchus</taxon>
    </lineage>
</organism>
<name>A0A8R1U2C0_PRIPA</name>
<feature type="domain" description="CUB" evidence="5">
    <location>
        <begin position="10"/>
        <end position="127"/>
    </location>
</feature>
<keyword evidence="1" id="KW-1015">Disulfide bond</keyword>
<reference evidence="6" key="2">
    <citation type="submission" date="2022-06" db="UniProtKB">
        <authorList>
            <consortium name="EnsemblMetazoa"/>
        </authorList>
    </citation>
    <scope>IDENTIFICATION</scope>
    <source>
        <strain evidence="6">PS312</strain>
    </source>
</reference>
<dbReference type="AlphaFoldDB" id="A0A8R1U2C0"/>
<dbReference type="SMART" id="SM00192">
    <property type="entry name" value="LDLa"/>
    <property type="match status" value="1"/>
</dbReference>
<evidence type="ECO:0000259" key="5">
    <source>
        <dbReference type="PROSITE" id="PS01180"/>
    </source>
</evidence>
<dbReference type="PANTHER" id="PTHR47537:SF6">
    <property type="entry name" value="CUB DOMAIN-CONTAINING PROTEIN"/>
    <property type="match status" value="1"/>
</dbReference>
<dbReference type="SMART" id="SM00042">
    <property type="entry name" value="CUB"/>
    <property type="match status" value="3"/>
</dbReference>
<feature type="transmembrane region" description="Helical" evidence="4">
    <location>
        <begin position="739"/>
        <end position="763"/>
    </location>
</feature>
<keyword evidence="4" id="KW-1133">Transmembrane helix</keyword>
<dbReference type="GO" id="GO:0005886">
    <property type="term" value="C:plasma membrane"/>
    <property type="evidence" value="ECO:0000318"/>
    <property type="project" value="GO_Central"/>
</dbReference>
<dbReference type="InterPro" id="IPR035914">
    <property type="entry name" value="Sperma_CUB_dom_sf"/>
</dbReference>
<feature type="domain" description="CUB" evidence="5">
    <location>
        <begin position="144"/>
        <end position="262"/>
    </location>
</feature>
<dbReference type="Pfam" id="PF00431">
    <property type="entry name" value="CUB"/>
    <property type="match status" value="3"/>
</dbReference>
<evidence type="ECO:0000313" key="6">
    <source>
        <dbReference type="EnsemblMetazoa" id="PPA01253.1"/>
    </source>
</evidence>
<evidence type="ECO:0000256" key="3">
    <source>
        <dbReference type="SAM" id="MobiDB-lite"/>
    </source>
</evidence>
<dbReference type="GO" id="GO:0043196">
    <property type="term" value="C:varicosity"/>
    <property type="evidence" value="ECO:0007669"/>
    <property type="project" value="EnsemblMetazoa"/>
</dbReference>
<accession>A0A8R1U2C0</accession>
<evidence type="ECO:0000256" key="4">
    <source>
        <dbReference type="SAM" id="Phobius"/>
    </source>
</evidence>
<dbReference type="InterPro" id="IPR000859">
    <property type="entry name" value="CUB_dom"/>
</dbReference>
<comment type="caution">
    <text evidence="2">Lacks conserved residue(s) required for the propagation of feature annotation.</text>
</comment>
<dbReference type="InterPro" id="IPR002172">
    <property type="entry name" value="LDrepeatLR_classA_rpt"/>
</dbReference>
<dbReference type="EnsemblMetazoa" id="PPA01253.1">
    <property type="protein sequence ID" value="PPA01253.1"/>
    <property type="gene ID" value="WBGene00090807"/>
</dbReference>
<reference evidence="7" key="1">
    <citation type="journal article" date="2008" name="Nat. Genet.">
        <title>The Pristionchus pacificus genome provides a unique perspective on nematode lifestyle and parasitism.</title>
        <authorList>
            <person name="Dieterich C."/>
            <person name="Clifton S.W."/>
            <person name="Schuster L.N."/>
            <person name="Chinwalla A."/>
            <person name="Delehaunty K."/>
            <person name="Dinkelacker I."/>
            <person name="Fulton L."/>
            <person name="Fulton R."/>
            <person name="Godfrey J."/>
            <person name="Minx P."/>
            <person name="Mitreva M."/>
            <person name="Roeseler W."/>
            <person name="Tian H."/>
            <person name="Witte H."/>
            <person name="Yang S.P."/>
            <person name="Wilson R.K."/>
            <person name="Sommer R.J."/>
        </authorList>
    </citation>
    <scope>NUCLEOTIDE SEQUENCE [LARGE SCALE GENOMIC DNA]</scope>
    <source>
        <strain evidence="7">PS312</strain>
    </source>
</reference>
<dbReference type="PROSITE" id="PS01180">
    <property type="entry name" value="CUB"/>
    <property type="match status" value="4"/>
</dbReference>
<feature type="domain" description="CUB" evidence="5">
    <location>
        <begin position="294"/>
        <end position="379"/>
    </location>
</feature>
<feature type="compositionally biased region" description="Basic and acidic residues" evidence="3">
    <location>
        <begin position="841"/>
        <end position="860"/>
    </location>
</feature>
<dbReference type="CDD" id="cd00041">
    <property type="entry name" value="CUB"/>
    <property type="match status" value="3"/>
</dbReference>